<dbReference type="KEGG" id="marq:MARGE09_P1143"/>
<keyword evidence="2" id="KW-1185">Reference proteome</keyword>
<accession>A0AAN1WG43</accession>
<sequence length="132" mass="14958">MAKAQSKTQKRTDNNIRLALIAVCEQSLKDIPGFKWLTHQVDFTNFPASLLVTCIFETQEQLTQAEQNLHTQQMQNNVQAKLFKIGVKVSSPKNQVVFDTEEACTQEHEGDWKTRLASKKGRALARNRPNGC</sequence>
<reference evidence="1 2" key="1">
    <citation type="journal article" date="2022" name="IScience">
        <title>An ultrasensitive nanofiber-based assay for enzymatic hydrolysis and deep-sea microbial degradation of cellulose.</title>
        <authorList>
            <person name="Tsudome M."/>
            <person name="Tachioka M."/>
            <person name="Miyazaki M."/>
            <person name="Uchimura K."/>
            <person name="Tsuda M."/>
            <person name="Takaki Y."/>
            <person name="Deguchi S."/>
        </authorList>
    </citation>
    <scope>NUCLEOTIDE SEQUENCE [LARGE SCALE GENOMIC DNA]</scope>
    <source>
        <strain evidence="1 2">GE09</strain>
    </source>
</reference>
<protein>
    <recommendedName>
        <fullName evidence="3">Fis family transcriptional regulator</fullName>
    </recommendedName>
</protein>
<evidence type="ECO:0000313" key="1">
    <source>
        <dbReference type="EMBL" id="BCD96943.1"/>
    </source>
</evidence>
<evidence type="ECO:0000313" key="2">
    <source>
        <dbReference type="Proteomes" id="UP001320119"/>
    </source>
</evidence>
<name>A0AAN1WG43_9GAMM</name>
<dbReference type="EMBL" id="AP023086">
    <property type="protein sequence ID" value="BCD96943.1"/>
    <property type="molecule type" value="Genomic_DNA"/>
</dbReference>
<dbReference type="Proteomes" id="UP001320119">
    <property type="component" value="Chromosome"/>
</dbReference>
<dbReference type="AlphaFoldDB" id="A0AAN1WG43"/>
<gene>
    <name evidence="1" type="ORF">MARGE09_P1143</name>
</gene>
<dbReference type="RefSeq" id="WP_236986426.1">
    <property type="nucleotide sequence ID" value="NZ_AP023086.1"/>
</dbReference>
<evidence type="ECO:0008006" key="3">
    <source>
        <dbReference type="Google" id="ProtNLM"/>
    </source>
</evidence>
<organism evidence="1 2">
    <name type="scientific">Marinagarivorans cellulosilyticus</name>
    <dbReference type="NCBI Taxonomy" id="2721545"/>
    <lineage>
        <taxon>Bacteria</taxon>
        <taxon>Pseudomonadati</taxon>
        <taxon>Pseudomonadota</taxon>
        <taxon>Gammaproteobacteria</taxon>
        <taxon>Cellvibrionales</taxon>
        <taxon>Cellvibrionaceae</taxon>
        <taxon>Marinagarivorans</taxon>
    </lineage>
</organism>
<proteinExistence type="predicted"/>